<dbReference type="InterPro" id="IPR007774">
    <property type="entry name" value="Put_N_fixation"/>
</dbReference>
<sequence>MALTEEQKEIKKEYAKYKRIVTELAGEIHDIVEDTIWSEYVKLAELSEKVSLAMEDVNAFKAKHDFLK</sequence>
<organism evidence="1 2">
    <name type="scientific">Sulfurimonas lithotrophica</name>
    <dbReference type="NCBI Taxonomy" id="2590022"/>
    <lineage>
        <taxon>Bacteria</taxon>
        <taxon>Pseudomonadati</taxon>
        <taxon>Campylobacterota</taxon>
        <taxon>Epsilonproteobacteria</taxon>
        <taxon>Campylobacterales</taxon>
        <taxon>Sulfurimonadaceae</taxon>
        <taxon>Sulfurimonas</taxon>
    </lineage>
</organism>
<name>A0A5P8NZF0_9BACT</name>
<dbReference type="Proteomes" id="UP000326944">
    <property type="component" value="Chromosome"/>
</dbReference>
<dbReference type="OrthoDB" id="598489at2"/>
<accession>A0A5P8NZF0</accession>
<protein>
    <submittedName>
        <fullName evidence="1">Uncharacterized protein</fullName>
    </submittedName>
</protein>
<keyword evidence="2" id="KW-1185">Reference proteome</keyword>
<dbReference type="EMBL" id="CP043617">
    <property type="protein sequence ID" value="QFR48833.1"/>
    <property type="molecule type" value="Genomic_DNA"/>
</dbReference>
<proteinExistence type="predicted"/>
<dbReference type="Pfam" id="PF05082">
    <property type="entry name" value="Rop-like"/>
    <property type="match status" value="1"/>
</dbReference>
<dbReference type="KEGG" id="sulg:FJR48_03490"/>
<evidence type="ECO:0000313" key="1">
    <source>
        <dbReference type="EMBL" id="QFR48833.1"/>
    </source>
</evidence>
<dbReference type="RefSeq" id="WP_152306776.1">
    <property type="nucleotide sequence ID" value="NZ_CP043617.1"/>
</dbReference>
<reference evidence="1 2" key="1">
    <citation type="submission" date="2019-09" db="EMBL/GenBank/DDBJ databases">
        <title>Sulfurimonas gotlandica sp. nov., a chemoautotrophic and psychrotolerant epsilonproteobacterium isolated from a pelagic redoxcline, and an emended description of the genus Sulfurimonas.</title>
        <authorList>
            <person name="Wang S."/>
            <person name="Jiang L."/>
            <person name="Shao S."/>
        </authorList>
    </citation>
    <scope>NUCLEOTIDE SEQUENCE [LARGE SCALE GENOMIC DNA]</scope>
    <source>
        <strain evidence="1 2">GYSZ_1</strain>
    </source>
</reference>
<evidence type="ECO:0000313" key="2">
    <source>
        <dbReference type="Proteomes" id="UP000326944"/>
    </source>
</evidence>
<dbReference type="AlphaFoldDB" id="A0A5P8NZF0"/>
<gene>
    <name evidence="1" type="ORF">FJR48_03490</name>
</gene>